<evidence type="ECO:0000259" key="1">
    <source>
        <dbReference type="Pfam" id="PF00534"/>
    </source>
</evidence>
<organism evidence="2 3">
    <name type="scientific">Candidatus Schekmanbacteria bacterium GWA2_38_11</name>
    <dbReference type="NCBI Taxonomy" id="1817876"/>
    <lineage>
        <taxon>Bacteria</taxon>
        <taxon>Candidatus Schekmaniibacteriota</taxon>
    </lineage>
</organism>
<evidence type="ECO:0000313" key="3">
    <source>
        <dbReference type="Proteomes" id="UP000178526"/>
    </source>
</evidence>
<dbReference type="EMBL" id="MGDB01000039">
    <property type="protein sequence ID" value="OGL42555.1"/>
    <property type="molecule type" value="Genomic_DNA"/>
</dbReference>
<reference evidence="2 3" key="1">
    <citation type="journal article" date="2016" name="Nat. Commun.">
        <title>Thousands of microbial genomes shed light on interconnected biogeochemical processes in an aquifer system.</title>
        <authorList>
            <person name="Anantharaman K."/>
            <person name="Brown C.T."/>
            <person name="Hug L.A."/>
            <person name="Sharon I."/>
            <person name="Castelle C.J."/>
            <person name="Probst A.J."/>
            <person name="Thomas B.C."/>
            <person name="Singh A."/>
            <person name="Wilkins M.J."/>
            <person name="Karaoz U."/>
            <person name="Brodie E.L."/>
            <person name="Williams K.H."/>
            <person name="Hubbard S.S."/>
            <person name="Banfield J.F."/>
        </authorList>
    </citation>
    <scope>NUCLEOTIDE SEQUENCE [LARGE SCALE GENOMIC DNA]</scope>
</reference>
<name>A0A1F7RLU3_9BACT</name>
<dbReference type="AlphaFoldDB" id="A0A1F7RLU3"/>
<dbReference type="GO" id="GO:0016757">
    <property type="term" value="F:glycosyltransferase activity"/>
    <property type="evidence" value="ECO:0007669"/>
    <property type="project" value="InterPro"/>
</dbReference>
<gene>
    <name evidence="2" type="ORF">A2042_04200</name>
</gene>
<dbReference type="Proteomes" id="UP000178526">
    <property type="component" value="Unassembled WGS sequence"/>
</dbReference>
<comment type="caution">
    <text evidence="2">The sequence shown here is derived from an EMBL/GenBank/DDBJ whole genome shotgun (WGS) entry which is preliminary data.</text>
</comment>
<protein>
    <recommendedName>
        <fullName evidence="1">Glycosyl transferase family 1 domain-containing protein</fullName>
    </recommendedName>
</protein>
<accession>A0A1F7RLU3</accession>
<dbReference type="PANTHER" id="PTHR12526:SF638">
    <property type="entry name" value="SPORE COAT PROTEIN SA"/>
    <property type="match status" value="1"/>
</dbReference>
<sequence length="426" mass="49200">MNKIAAIDLTFCWPTWVPSSFEIKEILCRLQTRGFKVNLFFPYFTEYFPRGLVTSKLPFPATPVPFNRFTFNIHFLKKRMRKAVEGFQPDSVFIWDGYSLKPHLALDLSKDFPVILKLCSYEILCLKTTLLADDLTICDNTFLKNPQKCIQCYFKGGLFKDFMKTFFSRKAGSRFHQLAHEFFSSLAFKPYYTDIIKKSLKNVKAVIVSNNFAKGLLEGYCSDIKVIPHGVDSKLFKPGMEIKKKYKGVFMPERLDGLNQGFFTFVEAVESLLSFNNNANNIKILLFSDEYFSPIHSERFRGNNYLFFFPARDGIAPELYQMSDITVHPHVRPESQGLRAIEAMACGKPVIASKVGVFKDIVEEGKTGFLVEPASKDRLLEKMDFLLKNDEMRMEMGKKARIKVEAQHDWDKIIERDYIPLLQNNN</sequence>
<dbReference type="InterPro" id="IPR001296">
    <property type="entry name" value="Glyco_trans_1"/>
</dbReference>
<evidence type="ECO:0000313" key="2">
    <source>
        <dbReference type="EMBL" id="OGL42555.1"/>
    </source>
</evidence>
<feature type="domain" description="Glycosyl transferase family 1" evidence="1">
    <location>
        <begin position="299"/>
        <end position="401"/>
    </location>
</feature>
<proteinExistence type="predicted"/>
<dbReference type="Gene3D" id="3.40.50.2000">
    <property type="entry name" value="Glycogen Phosphorylase B"/>
    <property type="match status" value="2"/>
</dbReference>
<dbReference type="CDD" id="cd03801">
    <property type="entry name" value="GT4_PimA-like"/>
    <property type="match status" value="1"/>
</dbReference>
<dbReference type="Pfam" id="PF00534">
    <property type="entry name" value="Glycos_transf_1"/>
    <property type="match status" value="1"/>
</dbReference>
<dbReference type="SUPFAM" id="SSF53756">
    <property type="entry name" value="UDP-Glycosyltransferase/glycogen phosphorylase"/>
    <property type="match status" value="1"/>
</dbReference>
<dbReference type="PANTHER" id="PTHR12526">
    <property type="entry name" value="GLYCOSYLTRANSFERASE"/>
    <property type="match status" value="1"/>
</dbReference>